<organism evidence="2 3">
    <name type="scientific">Marasmiellus scandens</name>
    <dbReference type="NCBI Taxonomy" id="2682957"/>
    <lineage>
        <taxon>Eukaryota</taxon>
        <taxon>Fungi</taxon>
        <taxon>Dikarya</taxon>
        <taxon>Basidiomycota</taxon>
        <taxon>Agaricomycotina</taxon>
        <taxon>Agaricomycetes</taxon>
        <taxon>Agaricomycetidae</taxon>
        <taxon>Agaricales</taxon>
        <taxon>Marasmiineae</taxon>
        <taxon>Omphalotaceae</taxon>
        <taxon>Marasmiellus</taxon>
    </lineage>
</organism>
<gene>
    <name evidence="2" type="ORF">VKT23_019238</name>
</gene>
<dbReference type="Proteomes" id="UP001498398">
    <property type="component" value="Unassembled WGS sequence"/>
</dbReference>
<evidence type="ECO:0000313" key="2">
    <source>
        <dbReference type="EMBL" id="KAK7436274.1"/>
    </source>
</evidence>
<reference evidence="2 3" key="1">
    <citation type="submission" date="2024-01" db="EMBL/GenBank/DDBJ databases">
        <title>A draft genome for the cacao thread blight pathogen Marasmiellus scandens.</title>
        <authorList>
            <person name="Baruah I.K."/>
            <person name="Leung J."/>
            <person name="Bukari Y."/>
            <person name="Amoako-Attah I."/>
            <person name="Meinhardt L.W."/>
            <person name="Bailey B.A."/>
            <person name="Cohen S.P."/>
        </authorList>
    </citation>
    <scope>NUCLEOTIDE SEQUENCE [LARGE SCALE GENOMIC DNA]</scope>
    <source>
        <strain evidence="2 3">GH-19</strain>
    </source>
</reference>
<feature type="compositionally biased region" description="Acidic residues" evidence="1">
    <location>
        <begin position="46"/>
        <end position="60"/>
    </location>
</feature>
<evidence type="ECO:0000313" key="3">
    <source>
        <dbReference type="Proteomes" id="UP001498398"/>
    </source>
</evidence>
<protein>
    <submittedName>
        <fullName evidence="2">Uncharacterized protein</fullName>
    </submittedName>
</protein>
<proteinExistence type="predicted"/>
<comment type="caution">
    <text evidence="2">The sequence shown here is derived from an EMBL/GenBank/DDBJ whole genome shotgun (WGS) entry which is preliminary data.</text>
</comment>
<sequence>MALTAAIRNDNGQDRVIAPGFLEEIPEQSEPSESNEPEPERTGFFDDADIEYVDSDDEELGNLIVKTPSETSSESESSEEEIGSNMTSAQVLRPITGELVDSEKDEPVQDTNESWGYPLCETPEQLGRLCLQR</sequence>
<dbReference type="EMBL" id="JBANRG010000096">
    <property type="protein sequence ID" value="KAK7436274.1"/>
    <property type="molecule type" value="Genomic_DNA"/>
</dbReference>
<keyword evidence="3" id="KW-1185">Reference proteome</keyword>
<name>A0ABR1IR89_9AGAR</name>
<accession>A0ABR1IR89</accession>
<evidence type="ECO:0000256" key="1">
    <source>
        <dbReference type="SAM" id="MobiDB-lite"/>
    </source>
</evidence>
<feature type="region of interest" description="Disordered" evidence="1">
    <location>
        <begin position="1"/>
        <end position="120"/>
    </location>
</feature>